<evidence type="ECO:0000313" key="2">
    <source>
        <dbReference type="Proteomes" id="UP001165042"/>
    </source>
</evidence>
<dbReference type="RefSeq" id="WP_285611005.1">
    <property type="nucleotide sequence ID" value="NZ_BSSD01000004.1"/>
</dbReference>
<dbReference type="SUPFAM" id="SSF53756">
    <property type="entry name" value="UDP-Glycosyltransferase/glycogen phosphorylase"/>
    <property type="match status" value="1"/>
</dbReference>
<proteinExistence type="predicted"/>
<reference evidence="1" key="1">
    <citation type="submission" date="2023-02" db="EMBL/GenBank/DDBJ databases">
        <title>Actinokineospora globicatena NBRC 15670.</title>
        <authorList>
            <person name="Ichikawa N."/>
            <person name="Sato H."/>
            <person name="Tonouchi N."/>
        </authorList>
    </citation>
    <scope>NUCLEOTIDE SEQUENCE</scope>
    <source>
        <strain evidence="1">NBRC 15670</strain>
    </source>
</reference>
<name>A0A9W6QL27_9PSEU</name>
<comment type="caution">
    <text evidence="1">The sequence shown here is derived from an EMBL/GenBank/DDBJ whole genome shotgun (WGS) entry which is preliminary data.</text>
</comment>
<sequence>MEEIEWATVPVGVDAQRWQTVRTRRTVLVVVHTLVSGQRLLDVVGLVESDPRVQVLYTRAPDVFGGGVDRFLAGVGAFRIPWAQAVRERFDLVLAASSGGLERVHGPLVLLPHGAAYGKRTGAGGPVYGLDAARLVRDGRVLPSALVLSHERQREVLADQCPQAVDAALVAGDPCYDRMIASSGLRARYRAALGVRPGRELVVVTSTWGASSLVREELPLYTRLVRELDPCRYQVAATVHPAVWFGHGERQLRSWLAQPLARGLVLVEPEQDWRPAVIAADHVITDHGSTGVYAAAIGKPVLVTGSPADGLDPASPQALLAESAPRWTPRRRVGRQFHQADPDLAAAVAARLTSHPRGSHRLLRERLYELLDLPLTGKHRGPEQIPVPVRVSEGRNFA</sequence>
<accession>A0A9W6QL27</accession>
<evidence type="ECO:0000313" key="1">
    <source>
        <dbReference type="EMBL" id="GLW92423.1"/>
    </source>
</evidence>
<protein>
    <recommendedName>
        <fullName evidence="3">CDP-Glycerol:Poly(Glycerophosphate) glycerophosphotransferase</fullName>
    </recommendedName>
</protein>
<gene>
    <name evidence="1" type="ORF">Aglo03_32390</name>
</gene>
<keyword evidence="2" id="KW-1185">Reference proteome</keyword>
<dbReference type="AlphaFoldDB" id="A0A9W6QL27"/>
<evidence type="ECO:0008006" key="3">
    <source>
        <dbReference type="Google" id="ProtNLM"/>
    </source>
</evidence>
<organism evidence="1 2">
    <name type="scientific">Actinokineospora globicatena</name>
    <dbReference type="NCBI Taxonomy" id="103729"/>
    <lineage>
        <taxon>Bacteria</taxon>
        <taxon>Bacillati</taxon>
        <taxon>Actinomycetota</taxon>
        <taxon>Actinomycetes</taxon>
        <taxon>Pseudonocardiales</taxon>
        <taxon>Pseudonocardiaceae</taxon>
        <taxon>Actinokineospora</taxon>
    </lineage>
</organism>
<dbReference type="Proteomes" id="UP001165042">
    <property type="component" value="Unassembled WGS sequence"/>
</dbReference>
<dbReference type="EMBL" id="BSSD01000004">
    <property type="protein sequence ID" value="GLW92423.1"/>
    <property type="molecule type" value="Genomic_DNA"/>
</dbReference>